<accession>F2UU23</accession>
<dbReference type="Proteomes" id="UP000243774">
    <property type="component" value="Unassembled WGS sequence"/>
</dbReference>
<keyword evidence="1" id="KW-0472">Membrane</keyword>
<keyword evidence="1" id="KW-1133">Transmembrane helix</keyword>
<feature type="transmembrane region" description="Helical" evidence="1">
    <location>
        <begin position="64"/>
        <end position="86"/>
    </location>
</feature>
<dbReference type="HOGENOM" id="CLU_2366071_0_0_2"/>
<proteinExistence type="predicted"/>
<organism evidence="2 3">
    <name type="scientific">Candidatus Parvarchaeum acidophilus ARMAN-5_'5-way FS'</name>
    <dbReference type="NCBI Taxonomy" id="994838"/>
    <lineage>
        <taxon>Archaea</taxon>
        <taxon>Candidatus Parvarchaeota</taxon>
        <taxon>Candidatus Parvarchaeum</taxon>
    </lineage>
</organism>
<name>F2UU23_PARA5</name>
<feature type="transmembrane region" description="Helical" evidence="1">
    <location>
        <begin position="35"/>
        <end position="58"/>
    </location>
</feature>
<evidence type="ECO:0000256" key="1">
    <source>
        <dbReference type="SAM" id="Phobius"/>
    </source>
</evidence>
<keyword evidence="1" id="KW-0812">Transmembrane</keyword>
<evidence type="ECO:0000313" key="2">
    <source>
        <dbReference type="EMBL" id="EGD71974.1"/>
    </source>
</evidence>
<evidence type="ECO:0000313" key="3">
    <source>
        <dbReference type="Proteomes" id="UP000243774"/>
    </source>
</evidence>
<sequence>MKIYEYKAGKVNIKHIKDYAFSSNKYKLMKDIHNLLLSISLISIALSVVIALSIISVMIYGTSILLSVFIDAVSIFSSFGVITFFWSRYKRDVSV</sequence>
<reference evidence="2 3" key="1">
    <citation type="submission" date="2011-03" db="EMBL/GenBank/DDBJ databases">
        <title>A unique three-unit tRNA splicing endonuclease found in ultrasmall Archaea possesses broad substrate specificity.</title>
        <authorList>
            <person name="Fujishima K."/>
            <person name="Sugahara J."/>
            <person name="Miller C.S."/>
            <person name="Baker B.J."/>
            <person name="Di Giulio M."/>
            <person name="Tomita M."/>
            <person name="Banfield J.F."/>
            <person name="Kanai A."/>
        </authorList>
    </citation>
    <scope>NUCLEOTIDE SEQUENCE [LARGE SCALE GENOMIC DNA]</scope>
</reference>
<protein>
    <submittedName>
        <fullName evidence="2">Uncharacterized protein</fullName>
    </submittedName>
</protein>
<dbReference type="AlphaFoldDB" id="F2UU23"/>
<gene>
    <name evidence="2" type="ORF">CSMARM5_0121</name>
</gene>
<dbReference type="EMBL" id="GL876962">
    <property type="protein sequence ID" value="EGD71974.1"/>
    <property type="molecule type" value="Genomic_DNA"/>
</dbReference>